<dbReference type="InterPro" id="IPR012373">
    <property type="entry name" value="Ferrdict_sens_TM"/>
</dbReference>
<keyword evidence="1" id="KW-0812">Transmembrane</keyword>
<evidence type="ECO:0000256" key="1">
    <source>
        <dbReference type="SAM" id="Phobius"/>
    </source>
</evidence>
<dbReference type="Proteomes" id="UP001172083">
    <property type="component" value="Unassembled WGS sequence"/>
</dbReference>
<dbReference type="PIRSF" id="PIRSF018266">
    <property type="entry name" value="FecR"/>
    <property type="match status" value="1"/>
</dbReference>
<keyword evidence="5" id="KW-1185">Reference proteome</keyword>
<feature type="domain" description="Protein FecR C-terminal" evidence="3">
    <location>
        <begin position="265"/>
        <end position="332"/>
    </location>
</feature>
<dbReference type="Pfam" id="PF16344">
    <property type="entry name" value="FecR_C"/>
    <property type="match status" value="1"/>
</dbReference>
<keyword evidence="1" id="KW-0472">Membrane</keyword>
<dbReference type="Gene3D" id="3.55.50.30">
    <property type="match status" value="1"/>
</dbReference>
<dbReference type="RefSeq" id="WP_346760277.1">
    <property type="nucleotide sequence ID" value="NZ_JAUJEB010000005.1"/>
</dbReference>
<gene>
    <name evidence="4" type="ORF">QQ020_22860</name>
</gene>
<dbReference type="PANTHER" id="PTHR30273">
    <property type="entry name" value="PERIPLASMIC SIGNAL SENSOR AND SIGMA FACTOR ACTIVATOR FECR-RELATED"/>
    <property type="match status" value="1"/>
</dbReference>
<sequence>MEQENIYDIIGLVLSGTANEYEKELLKSWLEESPDNIRTYRSLEQAWKNSRLELSYSHEEEQYQKVISRIQSPAKSRRTGSKNFLRIAASVSLLFLCGWIVYMVKNSSNEVKPVEREAYIIKSTPAGSKLKFILPDSTVVWLNAESTLKYNHNYGVDHRKVELTGEAYFEVVKDKVREFVVSSSGFRTTALGTAFNIRAFQEKVNISLVEGKVRIDQYRKDSVDNPVSQMFLFPGEQASWHQGRNILEKKEFNPMKVTAWKDNILYFEDTDFHDVIERLESWYGVKFNVINPPKKYELLFSGKFHDKSLRHILEAMSFSNKISYKIHNDTLITVESKP</sequence>
<dbReference type="PANTHER" id="PTHR30273:SF2">
    <property type="entry name" value="PROTEIN FECR"/>
    <property type="match status" value="1"/>
</dbReference>
<feature type="domain" description="FecR protein" evidence="2">
    <location>
        <begin position="123"/>
        <end position="214"/>
    </location>
</feature>
<comment type="caution">
    <text evidence="4">The sequence shown here is derived from an EMBL/GenBank/DDBJ whole genome shotgun (WGS) entry which is preliminary data.</text>
</comment>
<feature type="transmembrane region" description="Helical" evidence="1">
    <location>
        <begin position="84"/>
        <end position="104"/>
    </location>
</feature>
<evidence type="ECO:0000313" key="5">
    <source>
        <dbReference type="Proteomes" id="UP001172083"/>
    </source>
</evidence>
<proteinExistence type="predicted"/>
<evidence type="ECO:0000313" key="4">
    <source>
        <dbReference type="EMBL" id="MDN5214939.1"/>
    </source>
</evidence>
<dbReference type="Pfam" id="PF04773">
    <property type="entry name" value="FecR"/>
    <property type="match status" value="1"/>
</dbReference>
<reference evidence="4" key="1">
    <citation type="submission" date="2023-06" db="EMBL/GenBank/DDBJ databases">
        <title>Genomic of Agaribacillus aureum.</title>
        <authorList>
            <person name="Wang G."/>
        </authorList>
    </citation>
    <scope>NUCLEOTIDE SEQUENCE</scope>
    <source>
        <strain evidence="4">BMA12</strain>
    </source>
</reference>
<keyword evidence="1" id="KW-1133">Transmembrane helix</keyword>
<name>A0ABT8LAZ0_9BACT</name>
<dbReference type="Gene3D" id="2.60.120.1440">
    <property type="match status" value="1"/>
</dbReference>
<protein>
    <submittedName>
        <fullName evidence="4">DUF4974 domain-containing protein</fullName>
    </submittedName>
</protein>
<dbReference type="EMBL" id="JAUJEB010000005">
    <property type="protein sequence ID" value="MDN5214939.1"/>
    <property type="molecule type" value="Genomic_DNA"/>
</dbReference>
<dbReference type="InterPro" id="IPR032508">
    <property type="entry name" value="FecR_C"/>
</dbReference>
<evidence type="ECO:0000259" key="2">
    <source>
        <dbReference type="Pfam" id="PF04773"/>
    </source>
</evidence>
<dbReference type="InterPro" id="IPR006860">
    <property type="entry name" value="FecR"/>
</dbReference>
<accession>A0ABT8LAZ0</accession>
<evidence type="ECO:0000259" key="3">
    <source>
        <dbReference type="Pfam" id="PF16344"/>
    </source>
</evidence>
<organism evidence="4 5">
    <name type="scientific">Agaribacillus aureus</name>
    <dbReference type="NCBI Taxonomy" id="3051825"/>
    <lineage>
        <taxon>Bacteria</taxon>
        <taxon>Pseudomonadati</taxon>
        <taxon>Bacteroidota</taxon>
        <taxon>Cytophagia</taxon>
        <taxon>Cytophagales</taxon>
        <taxon>Splendidivirgaceae</taxon>
        <taxon>Agaribacillus</taxon>
    </lineage>
</organism>